<dbReference type="Proteomes" id="UP000252519">
    <property type="component" value="Unassembled WGS sequence"/>
</dbReference>
<evidence type="ECO:0000313" key="2">
    <source>
        <dbReference type="Proteomes" id="UP000252519"/>
    </source>
</evidence>
<gene>
    <name evidence="1" type="ORF">ANCCAN_09087</name>
</gene>
<dbReference type="EMBL" id="JOJR01000117">
    <property type="protein sequence ID" value="RCN44891.1"/>
    <property type="molecule type" value="Genomic_DNA"/>
</dbReference>
<dbReference type="OrthoDB" id="5874228at2759"/>
<protein>
    <submittedName>
        <fullName evidence="1">Uncharacterized protein</fullName>
    </submittedName>
</protein>
<reference evidence="1 2" key="1">
    <citation type="submission" date="2014-10" db="EMBL/GenBank/DDBJ databases">
        <title>Draft genome of the hookworm Ancylostoma caninum.</title>
        <authorList>
            <person name="Mitreva M."/>
        </authorList>
    </citation>
    <scope>NUCLEOTIDE SEQUENCE [LARGE SCALE GENOMIC DNA]</scope>
    <source>
        <strain evidence="1 2">Baltimore</strain>
    </source>
</reference>
<accession>A0A368GKI6</accession>
<evidence type="ECO:0000313" key="1">
    <source>
        <dbReference type="EMBL" id="RCN44891.1"/>
    </source>
</evidence>
<name>A0A368GKI6_ANCCA</name>
<sequence>MTTEQMIMEIEKSQAEDDDQPLLTIQRSQTETNIEEKKLADLPIVKAFNAAEKKKMSQSK</sequence>
<keyword evidence="2" id="KW-1185">Reference proteome</keyword>
<proteinExistence type="predicted"/>
<comment type="caution">
    <text evidence="1">The sequence shown here is derived from an EMBL/GenBank/DDBJ whole genome shotgun (WGS) entry which is preliminary data.</text>
</comment>
<dbReference type="AlphaFoldDB" id="A0A368GKI6"/>
<organism evidence="1 2">
    <name type="scientific">Ancylostoma caninum</name>
    <name type="common">Dog hookworm</name>
    <dbReference type="NCBI Taxonomy" id="29170"/>
    <lineage>
        <taxon>Eukaryota</taxon>
        <taxon>Metazoa</taxon>
        <taxon>Ecdysozoa</taxon>
        <taxon>Nematoda</taxon>
        <taxon>Chromadorea</taxon>
        <taxon>Rhabditida</taxon>
        <taxon>Rhabditina</taxon>
        <taxon>Rhabditomorpha</taxon>
        <taxon>Strongyloidea</taxon>
        <taxon>Ancylostomatidae</taxon>
        <taxon>Ancylostomatinae</taxon>
        <taxon>Ancylostoma</taxon>
    </lineage>
</organism>